<feature type="chain" id="PRO_5004053476" evidence="1">
    <location>
        <begin position="26"/>
        <end position="146"/>
    </location>
</feature>
<dbReference type="AlphaFoldDB" id="M4H1E5"/>
<dbReference type="InterPro" id="IPR007110">
    <property type="entry name" value="Ig-like_dom"/>
</dbReference>
<evidence type="ECO:0000256" key="1">
    <source>
        <dbReference type="SAM" id="SignalP"/>
    </source>
</evidence>
<organism evidence="3">
    <name type="scientific">Pleurobrachia bachei</name>
    <name type="common">Sea gooseberry</name>
    <dbReference type="NCBI Taxonomy" id="34499"/>
    <lineage>
        <taxon>Eukaryota</taxon>
        <taxon>Metazoa</taxon>
        <taxon>Ctenophora</taxon>
        <taxon>Tentaculata</taxon>
        <taxon>Cydippida</taxon>
        <taxon>Pleurobrachiidae</taxon>
        <taxon>Pleurobrachia</taxon>
    </lineage>
</organism>
<evidence type="ECO:0000313" key="3">
    <source>
        <dbReference type="EMBL" id="AFK75472.1"/>
    </source>
</evidence>
<evidence type="ECO:0000259" key="2">
    <source>
        <dbReference type="PROSITE" id="PS50835"/>
    </source>
</evidence>
<feature type="signal peptide" evidence="1">
    <location>
        <begin position="1"/>
        <end position="25"/>
    </location>
</feature>
<dbReference type="EMBL" id="JQ700372">
    <property type="protein sequence ID" value="AFK75472.1"/>
    <property type="molecule type" value="mRNA"/>
</dbReference>
<reference evidence="3" key="1">
    <citation type="submission" date="2012-02" db="EMBL/GenBank/DDBJ databases">
        <title>The genome of the ctenophore, Pleurobrachia bachei.</title>
        <authorList>
            <person name="Kohn A.B."/>
            <person name="Citarella M."/>
            <person name="Moroz L.L."/>
        </authorList>
    </citation>
    <scope>NUCLEOTIDE SEQUENCE</scope>
</reference>
<name>M4H1E5_PLEBA</name>
<sequence>MKKSPMFTMVRVLLALFILPLLALSKPISYDVPLRIRQQSSQYFDTEGSTLQVISEGVSNTGSHGRQTITCQIRTDMELTIRDVYWLRWMEETREWRKQVNVNRISFNGQRMTLAIKKDSGAGTYLCRACPRGSGLCEEAQVDVGE</sequence>
<feature type="domain" description="Ig-like" evidence="2">
    <location>
        <begin position="27"/>
        <end position="143"/>
    </location>
</feature>
<accession>M4H1E5</accession>
<protein>
    <submittedName>
        <fullName evidence="3">Putative secretory peptide-62</fullName>
    </submittedName>
</protein>
<proteinExistence type="evidence at transcript level"/>
<dbReference type="PROSITE" id="PS50835">
    <property type="entry name" value="IG_LIKE"/>
    <property type="match status" value="1"/>
</dbReference>
<keyword evidence="1" id="KW-0732">Signal</keyword>